<dbReference type="EMBL" id="UINC01155003">
    <property type="protein sequence ID" value="SVD50599.1"/>
    <property type="molecule type" value="Genomic_DNA"/>
</dbReference>
<proteinExistence type="predicted"/>
<reference evidence="1" key="1">
    <citation type="submission" date="2018-05" db="EMBL/GenBank/DDBJ databases">
        <authorList>
            <person name="Lanie J.A."/>
            <person name="Ng W.-L."/>
            <person name="Kazmierczak K.M."/>
            <person name="Andrzejewski T.M."/>
            <person name="Davidsen T.M."/>
            <person name="Wayne K.J."/>
            <person name="Tettelin H."/>
            <person name="Glass J.I."/>
            <person name="Rusch D."/>
            <person name="Podicherti R."/>
            <person name="Tsui H.-C.T."/>
            <person name="Winkler M.E."/>
        </authorList>
    </citation>
    <scope>NUCLEOTIDE SEQUENCE</scope>
</reference>
<accession>A0A382VVS7</accession>
<feature type="non-terminal residue" evidence="1">
    <location>
        <position position="174"/>
    </location>
</feature>
<evidence type="ECO:0000313" key="1">
    <source>
        <dbReference type="EMBL" id="SVD50599.1"/>
    </source>
</evidence>
<dbReference type="Pfam" id="PF07394">
    <property type="entry name" value="DUF1501"/>
    <property type="match status" value="1"/>
</dbReference>
<sequence length="174" mass="18748">MNRREFFRMGGLTLGAISPLGLSLPAVLANEASGTGKRINVIFMFLQGGASQLDMYDMKPDAPIEIRGKYSPAPTNVPGLQLSDQLPKLCQCADKFSLIRSMHSFCSKHGEGDVDIMCGSPRDKNLQAPGIGAVLSRQQKQRAPVPPFVHLGDMKHPAHSAPGYGGYLGHAYDP</sequence>
<dbReference type="AlphaFoldDB" id="A0A382VVS7"/>
<evidence type="ECO:0008006" key="2">
    <source>
        <dbReference type="Google" id="ProtNLM"/>
    </source>
</evidence>
<organism evidence="1">
    <name type="scientific">marine metagenome</name>
    <dbReference type="NCBI Taxonomy" id="408172"/>
    <lineage>
        <taxon>unclassified sequences</taxon>
        <taxon>metagenomes</taxon>
        <taxon>ecological metagenomes</taxon>
    </lineage>
</organism>
<name>A0A382VVS7_9ZZZZ</name>
<protein>
    <recommendedName>
        <fullName evidence="2">DUF1501 domain-containing protein</fullName>
    </recommendedName>
</protein>
<gene>
    <name evidence="1" type="ORF">METZ01_LOCUS403453</name>
</gene>
<dbReference type="InterPro" id="IPR010869">
    <property type="entry name" value="DUF1501"/>
</dbReference>